<evidence type="ECO:0000259" key="14">
    <source>
        <dbReference type="PROSITE" id="PS52039"/>
    </source>
</evidence>
<dbReference type="SUPFAM" id="SSF56712">
    <property type="entry name" value="Prokaryotic type I DNA topoisomerase"/>
    <property type="match status" value="1"/>
</dbReference>
<dbReference type="GO" id="GO:0003677">
    <property type="term" value="F:DNA binding"/>
    <property type="evidence" value="ECO:0007669"/>
    <property type="project" value="UniProtKB-KW"/>
</dbReference>
<proteinExistence type="inferred from homology"/>
<dbReference type="InterPro" id="IPR023406">
    <property type="entry name" value="Topo_IA_AS"/>
</dbReference>
<evidence type="ECO:0000256" key="7">
    <source>
        <dbReference type="ARBA" id="ARBA00023029"/>
    </source>
</evidence>
<feature type="domain" description="Topo IA-type catalytic" evidence="14">
    <location>
        <begin position="128"/>
        <end position="561"/>
    </location>
</feature>
<dbReference type="InterPro" id="IPR028612">
    <property type="entry name" value="Topoisom_1_IA"/>
</dbReference>
<dbReference type="AlphaFoldDB" id="A0A252F7L4"/>
<comment type="function">
    <text evidence="10">Releases the supercoiling and torsional tension of DNA, which is introduced during the DNA replication and transcription, by transiently cleaving and rejoining one strand of the DNA duplex. Introduces a single-strand break via transesterification at a target site in duplex DNA. The scissile phosphodiester is attacked by the catalytic tyrosine of the enzyme, resulting in the formation of a DNA-(5'-phosphotyrosyl)-enzyme intermediate and the expulsion of a 3'-OH DNA strand. The free DNA strand then undergoes passage around the unbroken strand, thus removing DNA supercoils. Finally, in the religation step, the DNA 3'-OH attacks the covalent intermediate to expel the active-site tyrosine and restore the DNA phosphodiester backbone.</text>
</comment>
<evidence type="ECO:0000256" key="4">
    <source>
        <dbReference type="ARBA" id="ARBA00022771"/>
    </source>
</evidence>
<feature type="site" description="Interaction with DNA" evidence="10">
    <location>
        <position position="138"/>
    </location>
</feature>
<dbReference type="EC" id="5.6.2.1" evidence="10"/>
<dbReference type="InterPro" id="IPR023405">
    <property type="entry name" value="Topo_IA_core_domain"/>
</dbReference>
<evidence type="ECO:0000259" key="13">
    <source>
        <dbReference type="PROSITE" id="PS50880"/>
    </source>
</evidence>
<feature type="region of interest" description="Interaction with DNA" evidence="10">
    <location>
        <begin position="162"/>
        <end position="167"/>
    </location>
</feature>
<dbReference type="GO" id="GO:0003917">
    <property type="term" value="F:DNA topoisomerase type I (single strand cut, ATP-independent) activity"/>
    <property type="evidence" value="ECO:0007669"/>
    <property type="project" value="UniProtKB-UniRule"/>
</dbReference>
<dbReference type="InterPro" id="IPR006171">
    <property type="entry name" value="TOPRIM_dom"/>
</dbReference>
<organism evidence="15 16">
    <name type="scientific">Butyricicoccus porcorum</name>
    <dbReference type="NCBI Taxonomy" id="1945634"/>
    <lineage>
        <taxon>Bacteria</taxon>
        <taxon>Bacillati</taxon>
        <taxon>Bacillota</taxon>
        <taxon>Clostridia</taxon>
        <taxon>Eubacteriales</taxon>
        <taxon>Butyricicoccaceae</taxon>
        <taxon>Butyricicoccus</taxon>
    </lineage>
</organism>
<dbReference type="Pfam" id="PF01751">
    <property type="entry name" value="Toprim"/>
    <property type="match status" value="1"/>
</dbReference>
<dbReference type="InterPro" id="IPR034149">
    <property type="entry name" value="TOPRIM_TopoI"/>
</dbReference>
<keyword evidence="7 10" id="KW-0799">Topoisomerase</keyword>
<dbReference type="InterPro" id="IPR013824">
    <property type="entry name" value="Topo_IA_cen_sub1"/>
</dbReference>
<keyword evidence="6" id="KW-0460">Magnesium</keyword>
<feature type="site" description="Interaction with DNA" evidence="10">
    <location>
        <position position="139"/>
    </location>
</feature>
<keyword evidence="5" id="KW-0862">Zinc</keyword>
<feature type="coiled-coil region" evidence="11">
    <location>
        <begin position="554"/>
        <end position="581"/>
    </location>
</feature>
<evidence type="ECO:0000256" key="3">
    <source>
        <dbReference type="ARBA" id="ARBA00022723"/>
    </source>
</evidence>
<evidence type="ECO:0000256" key="9">
    <source>
        <dbReference type="ARBA" id="ARBA00023235"/>
    </source>
</evidence>
<dbReference type="InterPro" id="IPR003602">
    <property type="entry name" value="Topo_IA_DNA-bd_dom"/>
</dbReference>
<dbReference type="PROSITE" id="PS00396">
    <property type="entry name" value="TOPO_IA_1"/>
    <property type="match status" value="1"/>
</dbReference>
<dbReference type="CDD" id="cd00186">
    <property type="entry name" value="TOP1Ac"/>
    <property type="match status" value="1"/>
</dbReference>
<name>A0A252F7L4_9FIRM</name>
<reference evidence="15 16" key="1">
    <citation type="submission" date="2017-05" db="EMBL/GenBank/DDBJ databases">
        <title>Butyricicoccus porcorum sp. nov. a butyrate-producing bacterium from the swine intestinal tract.</title>
        <authorList>
            <person name="Trachsel J."/>
            <person name="Humphrey S."/>
            <person name="Allen H.K."/>
        </authorList>
    </citation>
    <scope>NUCLEOTIDE SEQUENCE [LARGE SCALE GENOMIC DNA]</scope>
    <source>
        <strain evidence="15">BB10</strain>
    </source>
</reference>
<dbReference type="PRINTS" id="PR00417">
    <property type="entry name" value="PRTPISMRASEI"/>
</dbReference>
<protein>
    <recommendedName>
        <fullName evidence="10">DNA topoisomerase 1</fullName>
        <ecNumber evidence="10">5.6.2.1</ecNumber>
    </recommendedName>
    <alternativeName>
        <fullName evidence="10">DNA topoisomerase I</fullName>
    </alternativeName>
</protein>
<dbReference type="PANTHER" id="PTHR42785">
    <property type="entry name" value="DNA TOPOISOMERASE, TYPE IA, CORE"/>
    <property type="match status" value="1"/>
</dbReference>
<dbReference type="InterPro" id="IPR000380">
    <property type="entry name" value="Topo_IA"/>
</dbReference>
<dbReference type="PROSITE" id="PS50880">
    <property type="entry name" value="TOPRIM"/>
    <property type="match status" value="1"/>
</dbReference>
<evidence type="ECO:0000256" key="10">
    <source>
        <dbReference type="HAMAP-Rule" id="MF_00952"/>
    </source>
</evidence>
<dbReference type="Pfam" id="PF01131">
    <property type="entry name" value="Topoisom_bac"/>
    <property type="match status" value="1"/>
</dbReference>
<dbReference type="Proteomes" id="UP000194903">
    <property type="component" value="Unassembled WGS sequence"/>
</dbReference>
<dbReference type="OrthoDB" id="9804262at2"/>
<feature type="active site" description="O-(5'-phospho-DNA)-tyrosine intermediate" evidence="10">
    <location>
        <position position="298"/>
    </location>
</feature>
<accession>A0A252F7L4</accession>
<keyword evidence="4" id="KW-0863">Zinc-finger</keyword>
<dbReference type="InterPro" id="IPR013825">
    <property type="entry name" value="Topo_IA_cen_sub2"/>
</dbReference>
<dbReference type="PROSITE" id="PS52039">
    <property type="entry name" value="TOPO_IA_2"/>
    <property type="match status" value="1"/>
</dbReference>
<feature type="domain" description="Toprim" evidence="13">
    <location>
        <begin position="2"/>
        <end position="114"/>
    </location>
</feature>
<evidence type="ECO:0000313" key="15">
    <source>
        <dbReference type="EMBL" id="OUM21712.1"/>
    </source>
</evidence>
<keyword evidence="8 10" id="KW-0238">DNA-binding</keyword>
<dbReference type="NCBIfam" id="TIGR01051">
    <property type="entry name" value="topA_bact"/>
    <property type="match status" value="1"/>
</dbReference>
<dbReference type="EMBL" id="NHOC01000001">
    <property type="protein sequence ID" value="OUM21712.1"/>
    <property type="molecule type" value="Genomic_DNA"/>
</dbReference>
<keyword evidence="3" id="KW-0479">Metal-binding</keyword>
<dbReference type="Pfam" id="PF01396">
    <property type="entry name" value="Zn_ribbon_Top1"/>
    <property type="match status" value="3"/>
</dbReference>
<comment type="similarity">
    <text evidence="2 10">Belongs to the type IA topoisomerase family.</text>
</comment>
<dbReference type="Gene3D" id="3.40.50.140">
    <property type="match status" value="1"/>
</dbReference>
<feature type="site" description="Interaction with DNA" evidence="10">
    <location>
        <position position="147"/>
    </location>
</feature>
<evidence type="ECO:0000256" key="11">
    <source>
        <dbReference type="SAM" id="Coils"/>
    </source>
</evidence>
<feature type="site" description="Interaction with DNA" evidence="10">
    <location>
        <position position="32"/>
    </location>
</feature>
<dbReference type="RefSeq" id="WP_087016641.1">
    <property type="nucleotide sequence ID" value="NZ_NHOC01000001.1"/>
</dbReference>
<keyword evidence="16" id="KW-1185">Reference proteome</keyword>
<dbReference type="InterPro" id="IPR013497">
    <property type="entry name" value="Topo_IA_cen"/>
</dbReference>
<dbReference type="GO" id="GO:0008270">
    <property type="term" value="F:zinc ion binding"/>
    <property type="evidence" value="ECO:0007669"/>
    <property type="project" value="UniProtKB-KW"/>
</dbReference>
<feature type="compositionally biased region" description="Basic residues" evidence="12">
    <location>
        <begin position="737"/>
        <end position="764"/>
    </location>
</feature>
<dbReference type="GO" id="GO:0006265">
    <property type="term" value="P:DNA topological change"/>
    <property type="evidence" value="ECO:0007669"/>
    <property type="project" value="UniProtKB-UniRule"/>
</dbReference>
<dbReference type="Gene3D" id="1.10.290.10">
    <property type="entry name" value="Topoisomerase I, domain 4"/>
    <property type="match status" value="1"/>
</dbReference>
<sequence length="814" mass="90796">MSKLVIVESPAKAKTIGKYLGSDYVVKASMGHLRDLPAKTMGVDIEHDFRPEYIPIEGKDKIINELREAAEESDFVYLATDPDREGEAISWHLKEMLYLGDQRSKRVTFNEITKRAVQDGIAHPRDIDLDLVDAQQARRILDRIVGYELSPFLWRKVKRGLSAGRVQSVATRMVVDREKEIRAFVPEEYWSLEAELATQTGGAFTASFYGDASGKVELKTEAQTNAIVEAVTGKPFTVSKVRRGKKRKNPAPPFITSTLQQEASRKLGMTPRRTMAVAQQLYEGIEIGEQGLTGLITYMRTDSLRLSDEATDAAKQFILERYGEQYYPDKKRVFRTKNGAQDAHEAIRPTNVTLTPDDLHPYLTEEQYKLYKLVWSRFVACQMSEAILDTVSADIVSQGYVFRASGYKVAFPGFTAVYEESTDDAKQSDTTSGKPLPDFGEGDTLDCKKLTPAQHFTQPPARYTEASLIKAMEEKGIGRPSTYAPTISTILARDYVVKEGRSLRPTPLGEGVTELLVDKFTSVADLTFTAHMEDELDEVEKGKMSYVEVLRRFYGDFEAALQQAEKDLEGQRIKIKDEETDVICEQCGRKMVIKSGRFGKFLACPGYPECKFTKPIVEETGIACPKCGGQIVGRKSKRGFPYLGCSNYPDCTFMTWDKTTKEECPECGSALFRHYDRETGETHLVCYKDGCEYKKFISKRTPRKTKAQKEAEAAAAAAAAGETGAETAETAEEAPKKKTTRKTTAKKTTAKKTTAKKTTTRKTAKKAEAAEGEEAPKKRTTRKKAAAADGEEAPKKRTTRKKTAVTEEEPANAE</sequence>
<dbReference type="HAMAP" id="MF_00952">
    <property type="entry name" value="Topoisom_1_prok"/>
    <property type="match status" value="1"/>
</dbReference>
<evidence type="ECO:0000256" key="6">
    <source>
        <dbReference type="ARBA" id="ARBA00022842"/>
    </source>
</evidence>
<dbReference type="InterPro" id="IPR003601">
    <property type="entry name" value="Topo_IA_2"/>
</dbReference>
<evidence type="ECO:0000256" key="12">
    <source>
        <dbReference type="SAM" id="MobiDB-lite"/>
    </source>
</evidence>
<dbReference type="Gene3D" id="2.70.20.10">
    <property type="entry name" value="Topoisomerase I, domain 3"/>
    <property type="match status" value="1"/>
</dbReference>
<evidence type="ECO:0000256" key="5">
    <source>
        <dbReference type="ARBA" id="ARBA00022833"/>
    </source>
</evidence>
<feature type="compositionally biased region" description="Basic and acidic residues" evidence="12">
    <location>
        <begin position="765"/>
        <end position="777"/>
    </location>
</feature>
<dbReference type="SMART" id="SM00493">
    <property type="entry name" value="TOPRIM"/>
    <property type="match status" value="1"/>
</dbReference>
<evidence type="ECO:0000256" key="1">
    <source>
        <dbReference type="ARBA" id="ARBA00000213"/>
    </source>
</evidence>
<feature type="site" description="Interaction with DNA" evidence="10">
    <location>
        <position position="142"/>
    </location>
</feature>
<dbReference type="Gene3D" id="1.10.460.10">
    <property type="entry name" value="Topoisomerase I, domain 2"/>
    <property type="match status" value="1"/>
</dbReference>
<feature type="compositionally biased region" description="Low complexity" evidence="12">
    <location>
        <begin position="713"/>
        <end position="728"/>
    </location>
</feature>
<feature type="region of interest" description="Disordered" evidence="12">
    <location>
        <begin position="702"/>
        <end position="814"/>
    </location>
</feature>
<gene>
    <name evidence="10" type="primary">topA</name>
    <name evidence="15" type="ORF">CBW42_00310</name>
</gene>
<evidence type="ECO:0000313" key="16">
    <source>
        <dbReference type="Proteomes" id="UP000194903"/>
    </source>
</evidence>
<dbReference type="SMART" id="SM00436">
    <property type="entry name" value="TOP1Bc"/>
    <property type="match status" value="1"/>
</dbReference>
<evidence type="ECO:0000256" key="2">
    <source>
        <dbReference type="ARBA" id="ARBA00009446"/>
    </source>
</evidence>
<comment type="caution">
    <text evidence="15">The sequence shown here is derived from an EMBL/GenBank/DDBJ whole genome shotgun (WGS) entry which is preliminary data.</text>
</comment>
<keyword evidence="11" id="KW-0175">Coiled coil</keyword>
<dbReference type="InterPro" id="IPR013826">
    <property type="entry name" value="Topo_IA_cen_sub3"/>
</dbReference>
<feature type="site" description="Interaction with DNA" evidence="10">
    <location>
        <position position="300"/>
    </location>
</feature>
<dbReference type="GO" id="GO:0005694">
    <property type="term" value="C:chromosome"/>
    <property type="evidence" value="ECO:0007669"/>
    <property type="project" value="InterPro"/>
</dbReference>
<keyword evidence="9 10" id="KW-0413">Isomerase</keyword>
<dbReference type="SUPFAM" id="SSF57783">
    <property type="entry name" value="Zinc beta-ribbon"/>
    <property type="match status" value="2"/>
</dbReference>
<dbReference type="SMART" id="SM00437">
    <property type="entry name" value="TOP1Ac"/>
    <property type="match status" value="1"/>
</dbReference>
<evidence type="ECO:0000256" key="8">
    <source>
        <dbReference type="ARBA" id="ARBA00023125"/>
    </source>
</evidence>
<dbReference type="InterPro" id="IPR005733">
    <property type="entry name" value="TopoI_bac-type"/>
</dbReference>
<dbReference type="PANTHER" id="PTHR42785:SF1">
    <property type="entry name" value="DNA TOPOISOMERASE"/>
    <property type="match status" value="1"/>
</dbReference>
<dbReference type="Gene3D" id="3.30.65.10">
    <property type="entry name" value="Bacterial Topoisomerase I, domain 1"/>
    <property type="match status" value="2"/>
</dbReference>
<dbReference type="CDD" id="cd03363">
    <property type="entry name" value="TOPRIM_TopoIA_TopoI"/>
    <property type="match status" value="1"/>
</dbReference>
<comment type="subunit">
    <text evidence="10">Monomer.</text>
</comment>
<comment type="catalytic activity">
    <reaction evidence="1 10">
        <text>ATP-independent breakage of single-stranded DNA, followed by passage and rejoining.</text>
        <dbReference type="EC" id="5.6.2.1"/>
    </reaction>
</comment>
<feature type="site" description="Interaction with DNA" evidence="10">
    <location>
        <position position="154"/>
    </location>
</feature>
<feature type="site" description="Interaction with DNA" evidence="10">
    <location>
        <position position="493"/>
    </location>
</feature>
<dbReference type="InterPro" id="IPR013498">
    <property type="entry name" value="Topo_IA_Znf"/>
</dbReference>